<evidence type="ECO:0000256" key="4">
    <source>
        <dbReference type="ARBA" id="ARBA00023146"/>
    </source>
</evidence>
<dbReference type="SUPFAM" id="SSF52954">
    <property type="entry name" value="Class II aaRS ABD-related"/>
    <property type="match status" value="1"/>
</dbReference>
<dbReference type="SUPFAM" id="SSF55681">
    <property type="entry name" value="Class II aaRS and biotin synthetases"/>
    <property type="match status" value="1"/>
</dbReference>
<dbReference type="Gene3D" id="3.40.50.800">
    <property type="entry name" value="Anticodon-binding domain"/>
    <property type="match status" value="1"/>
</dbReference>
<keyword evidence="7" id="KW-1185">Reference proteome</keyword>
<evidence type="ECO:0000256" key="1">
    <source>
        <dbReference type="ARBA" id="ARBA00022490"/>
    </source>
</evidence>
<proteinExistence type="predicted"/>
<keyword evidence="3" id="KW-0648">Protein biosynthesis</keyword>
<evidence type="ECO:0000256" key="2">
    <source>
        <dbReference type="ARBA" id="ARBA00022840"/>
    </source>
</evidence>
<dbReference type="InterPro" id="IPR002320">
    <property type="entry name" value="Thr-tRNA-ligase_IIa"/>
</dbReference>
<evidence type="ECO:0000313" key="7">
    <source>
        <dbReference type="Proteomes" id="UP001183176"/>
    </source>
</evidence>
<dbReference type="RefSeq" id="WP_311423600.1">
    <property type="nucleotide sequence ID" value="NZ_JAVREH010000018.1"/>
</dbReference>
<organism evidence="6 7">
    <name type="scientific">Jatrophihabitans lederbergiae</name>
    <dbReference type="NCBI Taxonomy" id="3075547"/>
    <lineage>
        <taxon>Bacteria</taxon>
        <taxon>Bacillati</taxon>
        <taxon>Actinomycetota</taxon>
        <taxon>Actinomycetes</taxon>
        <taxon>Jatrophihabitantales</taxon>
        <taxon>Jatrophihabitantaceae</taxon>
        <taxon>Jatrophihabitans</taxon>
    </lineage>
</organism>
<keyword evidence="6" id="KW-0436">Ligase</keyword>
<evidence type="ECO:0000259" key="5">
    <source>
        <dbReference type="Pfam" id="PF03129"/>
    </source>
</evidence>
<keyword evidence="2" id="KW-0547">Nucleotide-binding</keyword>
<evidence type="ECO:0000313" key="6">
    <source>
        <dbReference type="EMBL" id="MDT0262451.1"/>
    </source>
</evidence>
<dbReference type="Gene3D" id="3.30.930.10">
    <property type="entry name" value="Bira Bifunctional Protein, Domain 2"/>
    <property type="match status" value="1"/>
</dbReference>
<dbReference type="InterPro" id="IPR045864">
    <property type="entry name" value="aa-tRNA-synth_II/BPL/LPL"/>
</dbReference>
<dbReference type="PANTHER" id="PTHR11451:SF44">
    <property type="entry name" value="THREONINE--TRNA LIGASE, CHLOROPLASTIC_MITOCHONDRIAL 2"/>
    <property type="match status" value="1"/>
</dbReference>
<keyword evidence="4" id="KW-0030">Aminoacyl-tRNA synthetase</keyword>
<dbReference type="Pfam" id="PF03129">
    <property type="entry name" value="HGTP_anticodon"/>
    <property type="match status" value="1"/>
</dbReference>
<dbReference type="GO" id="GO:0016874">
    <property type="term" value="F:ligase activity"/>
    <property type="evidence" value="ECO:0007669"/>
    <property type="project" value="UniProtKB-KW"/>
</dbReference>
<comment type="caution">
    <text evidence="6">The sequence shown here is derived from an EMBL/GenBank/DDBJ whole genome shotgun (WGS) entry which is preliminary data.</text>
</comment>
<keyword evidence="1" id="KW-0963">Cytoplasm</keyword>
<evidence type="ECO:0000256" key="3">
    <source>
        <dbReference type="ARBA" id="ARBA00022917"/>
    </source>
</evidence>
<dbReference type="InterPro" id="IPR004154">
    <property type="entry name" value="Anticodon-bd"/>
</dbReference>
<name>A0ABU2JBU8_9ACTN</name>
<gene>
    <name evidence="6" type="ORF">RM423_13720</name>
</gene>
<sequence>MTDPAPTPVGARERVVAGIEHTHVLVRPGQEPTPLADIPAVDNAALAGLLERRATGAPDYHAPPIGATLAALRLAAPDGDAEAGHIRWFPAGVVLRTLICDRLEHFLTHDLMSSPVITPALVQWDERLSELAGSFRERIYEVRGTGRDDPMLLRYGADPGFFTLLDDVTADGAQMPWRWHEQVAGFRRNRSGELNGLQRTRSFDFFDCHSVCSDAASGMAEYFEVLDAQLSCVDAMQPVDHAVAMTAVAGDAESITAIQRWSDRSGRAVALELISRRKHYYRLLHNIYDPRGLRTMHGQLDDLNGQHWHPRDTGPVTIVHSATGSLERWVLVHLLDGLDAAPPSWPDWLAPVQVRILPVRPEHLAHAQGIACDLQARGVRTEIDDRDEPVRRRVRDSESRWIPYVAVVGDEVELAEVRQRGGARLATTGARLAHRLAADGTAAAPPTYCSRSPTFA</sequence>
<dbReference type="PANTHER" id="PTHR11451">
    <property type="entry name" value="THREONINE-TRNA LIGASE"/>
    <property type="match status" value="1"/>
</dbReference>
<dbReference type="EMBL" id="JAVREH010000018">
    <property type="protein sequence ID" value="MDT0262451.1"/>
    <property type="molecule type" value="Genomic_DNA"/>
</dbReference>
<dbReference type="PRINTS" id="PR01047">
    <property type="entry name" value="TRNASYNTHTHR"/>
</dbReference>
<keyword evidence="2" id="KW-0067">ATP-binding</keyword>
<dbReference type="Proteomes" id="UP001183176">
    <property type="component" value="Unassembled WGS sequence"/>
</dbReference>
<protein>
    <submittedName>
        <fullName evidence="6">His/Gly/Thr/Pro-type tRNA ligase C-terminal domain-containing protein</fullName>
    </submittedName>
</protein>
<dbReference type="InterPro" id="IPR036621">
    <property type="entry name" value="Anticodon-bd_dom_sf"/>
</dbReference>
<reference evidence="7" key="1">
    <citation type="submission" date="2023-07" db="EMBL/GenBank/DDBJ databases">
        <title>30 novel species of actinomycetes from the DSMZ collection.</title>
        <authorList>
            <person name="Nouioui I."/>
        </authorList>
    </citation>
    <scope>NUCLEOTIDE SEQUENCE [LARGE SCALE GENOMIC DNA]</scope>
    <source>
        <strain evidence="7">DSM 44399</strain>
    </source>
</reference>
<feature type="domain" description="Anticodon-binding" evidence="5">
    <location>
        <begin position="353"/>
        <end position="419"/>
    </location>
</feature>
<accession>A0ABU2JBU8</accession>